<dbReference type="Proteomes" id="UP000306319">
    <property type="component" value="Unassembled WGS sequence"/>
</dbReference>
<gene>
    <name evidence="1" type="ORF">E5331_17735</name>
</gene>
<accession>A0AC61RBZ4</accession>
<protein>
    <submittedName>
        <fullName evidence="1">Prevent-host-death family protein</fullName>
    </submittedName>
</protein>
<name>A0AC61RBZ4_9BACT</name>
<dbReference type="EMBL" id="SRYB01000038">
    <property type="protein sequence ID" value="TGY76610.1"/>
    <property type="molecule type" value="Genomic_DNA"/>
</dbReference>
<reference evidence="1" key="1">
    <citation type="submission" date="2019-04" db="EMBL/GenBank/DDBJ databases">
        <title>Microbes associate with the intestines of laboratory mice.</title>
        <authorList>
            <person name="Navarre W."/>
            <person name="Wong E."/>
            <person name="Huang K."/>
            <person name="Tropini C."/>
            <person name="Ng K."/>
            <person name="Yu B."/>
        </authorList>
    </citation>
    <scope>NUCLEOTIDE SEQUENCE</scope>
    <source>
        <strain evidence="1">NM04_E33</strain>
    </source>
</reference>
<sequence>MQVVTAREFRANQTKILSAAKSGQSVMLTSRVGNFKIVPITSEDEIVKRDILESLKEVKEHLEGRIDLPNARDLVF</sequence>
<keyword evidence="2" id="KW-1185">Reference proteome</keyword>
<organism evidence="1 2">
    <name type="scientific">Lepagella muris</name>
    <dbReference type="NCBI Taxonomy" id="3032870"/>
    <lineage>
        <taxon>Bacteria</taxon>
        <taxon>Pseudomonadati</taxon>
        <taxon>Bacteroidota</taxon>
        <taxon>Bacteroidia</taxon>
        <taxon>Bacteroidales</taxon>
        <taxon>Muribaculaceae</taxon>
        <taxon>Lepagella</taxon>
    </lineage>
</organism>
<evidence type="ECO:0000313" key="1">
    <source>
        <dbReference type="EMBL" id="TGY76610.1"/>
    </source>
</evidence>
<evidence type="ECO:0000313" key="2">
    <source>
        <dbReference type="Proteomes" id="UP000306319"/>
    </source>
</evidence>
<proteinExistence type="predicted"/>
<comment type="caution">
    <text evidence="1">The sequence shown here is derived from an EMBL/GenBank/DDBJ whole genome shotgun (WGS) entry which is preliminary data.</text>
</comment>